<keyword evidence="6" id="KW-0067">ATP-binding</keyword>
<dbReference type="EMBL" id="VLKH01000006">
    <property type="protein sequence ID" value="TWH79382.1"/>
    <property type="molecule type" value="Genomic_DNA"/>
</dbReference>
<dbReference type="SUPFAM" id="SSF52540">
    <property type="entry name" value="P-loop containing nucleoside triphosphate hydrolases"/>
    <property type="match status" value="1"/>
</dbReference>
<dbReference type="GO" id="GO:0005524">
    <property type="term" value="F:ATP binding"/>
    <property type="evidence" value="ECO:0007669"/>
    <property type="project" value="UniProtKB-KW"/>
</dbReference>
<sequence>MASEGKTTTISNLASVMAELNKNILLIDLDLRKPTVHKQFNLSNRAGLTDLLMHKDDYVGYIQNVHPGLDVITSGKIPANPTEVINSNAIKELIKKLSGQYDYIFLDTPPLVLVSDPLTIATYSDAVILTIAHSETEKEVIRRSIDSLKQVNANIIGTILNKMPVSKHNKYYYSYY</sequence>
<keyword evidence="11" id="KW-1185">Reference proteome</keyword>
<dbReference type="CDD" id="cd05387">
    <property type="entry name" value="BY-kinase"/>
    <property type="match status" value="1"/>
</dbReference>
<accession>A0A562J854</accession>
<evidence type="ECO:0000259" key="9">
    <source>
        <dbReference type="Pfam" id="PF13614"/>
    </source>
</evidence>
<protein>
    <recommendedName>
        <fullName evidence="2">non-specific protein-tyrosine kinase</fullName>
        <ecNumber evidence="2">2.7.10.2</ecNumber>
    </recommendedName>
</protein>
<comment type="caution">
    <text evidence="10">The sequence shown here is derived from an EMBL/GenBank/DDBJ whole genome shotgun (WGS) entry which is preliminary data.</text>
</comment>
<evidence type="ECO:0000256" key="2">
    <source>
        <dbReference type="ARBA" id="ARBA00011903"/>
    </source>
</evidence>
<keyword evidence="7" id="KW-0829">Tyrosine-protein kinase</keyword>
<dbReference type="InterPro" id="IPR027417">
    <property type="entry name" value="P-loop_NTPase"/>
</dbReference>
<comment type="catalytic activity">
    <reaction evidence="8">
        <text>L-tyrosyl-[protein] + ATP = O-phospho-L-tyrosyl-[protein] + ADP + H(+)</text>
        <dbReference type="Rhea" id="RHEA:10596"/>
        <dbReference type="Rhea" id="RHEA-COMP:10136"/>
        <dbReference type="Rhea" id="RHEA-COMP:20101"/>
        <dbReference type="ChEBI" id="CHEBI:15378"/>
        <dbReference type="ChEBI" id="CHEBI:30616"/>
        <dbReference type="ChEBI" id="CHEBI:46858"/>
        <dbReference type="ChEBI" id="CHEBI:61978"/>
        <dbReference type="ChEBI" id="CHEBI:456216"/>
        <dbReference type="EC" id="2.7.10.2"/>
    </reaction>
</comment>
<evidence type="ECO:0000256" key="3">
    <source>
        <dbReference type="ARBA" id="ARBA00022679"/>
    </source>
</evidence>
<dbReference type="Gene3D" id="3.40.50.300">
    <property type="entry name" value="P-loop containing nucleotide triphosphate hydrolases"/>
    <property type="match status" value="1"/>
</dbReference>
<dbReference type="PANTHER" id="PTHR32309:SF13">
    <property type="entry name" value="FERRIC ENTEROBACTIN TRANSPORT PROTEIN FEPE"/>
    <property type="match status" value="1"/>
</dbReference>
<dbReference type="NCBIfam" id="TIGR01007">
    <property type="entry name" value="eps_fam"/>
    <property type="match status" value="1"/>
</dbReference>
<evidence type="ECO:0000256" key="1">
    <source>
        <dbReference type="ARBA" id="ARBA00007316"/>
    </source>
</evidence>
<keyword evidence="4" id="KW-0547">Nucleotide-binding</keyword>
<evidence type="ECO:0000256" key="5">
    <source>
        <dbReference type="ARBA" id="ARBA00022777"/>
    </source>
</evidence>
<dbReference type="GO" id="GO:0005886">
    <property type="term" value="C:plasma membrane"/>
    <property type="evidence" value="ECO:0007669"/>
    <property type="project" value="TreeGrafter"/>
</dbReference>
<evidence type="ECO:0000313" key="11">
    <source>
        <dbReference type="Proteomes" id="UP000315343"/>
    </source>
</evidence>
<dbReference type="GO" id="GO:0004715">
    <property type="term" value="F:non-membrane spanning protein tyrosine kinase activity"/>
    <property type="evidence" value="ECO:0007669"/>
    <property type="project" value="UniProtKB-EC"/>
</dbReference>
<dbReference type="Pfam" id="PF13614">
    <property type="entry name" value="AAA_31"/>
    <property type="match status" value="1"/>
</dbReference>
<evidence type="ECO:0000256" key="6">
    <source>
        <dbReference type="ARBA" id="ARBA00022840"/>
    </source>
</evidence>
<gene>
    <name evidence="10" type="ORF">LY60_02360</name>
</gene>
<comment type="similarity">
    <text evidence="1">Belongs to the CpsD/CapB family.</text>
</comment>
<dbReference type="AlphaFoldDB" id="A0A562J854"/>
<dbReference type="InterPro" id="IPR025669">
    <property type="entry name" value="AAA_dom"/>
</dbReference>
<dbReference type="PANTHER" id="PTHR32309">
    <property type="entry name" value="TYROSINE-PROTEIN KINASE"/>
    <property type="match status" value="1"/>
</dbReference>
<evidence type="ECO:0000256" key="7">
    <source>
        <dbReference type="ARBA" id="ARBA00023137"/>
    </source>
</evidence>
<keyword evidence="5" id="KW-0418">Kinase</keyword>
<dbReference type="EC" id="2.7.10.2" evidence="2"/>
<organism evidence="10 11">
    <name type="scientific">Sedimentibacter saalensis</name>
    <dbReference type="NCBI Taxonomy" id="130788"/>
    <lineage>
        <taxon>Bacteria</taxon>
        <taxon>Bacillati</taxon>
        <taxon>Bacillota</taxon>
        <taxon>Tissierellia</taxon>
        <taxon>Sedimentibacter</taxon>
    </lineage>
</organism>
<proteinExistence type="inferred from homology"/>
<reference evidence="10 11" key="1">
    <citation type="submission" date="2019-07" db="EMBL/GenBank/DDBJ databases">
        <title>Genomic Encyclopedia of Type Strains, Phase I: the one thousand microbial genomes (KMG-I) project.</title>
        <authorList>
            <person name="Kyrpides N."/>
        </authorList>
    </citation>
    <scope>NUCLEOTIDE SEQUENCE [LARGE SCALE GENOMIC DNA]</scope>
    <source>
        <strain evidence="10 11">DSM 13558</strain>
    </source>
</reference>
<dbReference type="InterPro" id="IPR005702">
    <property type="entry name" value="Wzc-like_C"/>
</dbReference>
<dbReference type="Proteomes" id="UP000315343">
    <property type="component" value="Unassembled WGS sequence"/>
</dbReference>
<evidence type="ECO:0000313" key="10">
    <source>
        <dbReference type="EMBL" id="TWH79382.1"/>
    </source>
</evidence>
<dbReference type="InterPro" id="IPR050445">
    <property type="entry name" value="Bact_polysacc_biosynth/exp"/>
</dbReference>
<keyword evidence="3" id="KW-0808">Transferase</keyword>
<feature type="domain" description="AAA" evidence="9">
    <location>
        <begin position="5"/>
        <end position="153"/>
    </location>
</feature>
<evidence type="ECO:0000256" key="4">
    <source>
        <dbReference type="ARBA" id="ARBA00022741"/>
    </source>
</evidence>
<name>A0A562J854_9FIRM</name>
<evidence type="ECO:0000256" key="8">
    <source>
        <dbReference type="ARBA" id="ARBA00051245"/>
    </source>
</evidence>